<protein>
    <recommendedName>
        <fullName evidence="2 5">Ribosome biogenesis protein NOP53</fullName>
    </recommendedName>
</protein>
<feature type="compositionally biased region" description="Basic residues" evidence="6">
    <location>
        <begin position="1"/>
        <end position="19"/>
    </location>
</feature>
<feature type="compositionally biased region" description="Acidic residues" evidence="6">
    <location>
        <begin position="209"/>
        <end position="234"/>
    </location>
</feature>
<feature type="region of interest" description="Disordered" evidence="6">
    <location>
        <begin position="1"/>
        <end position="28"/>
    </location>
</feature>
<dbReference type="Pfam" id="PF07767">
    <property type="entry name" value="Nop53"/>
    <property type="match status" value="1"/>
</dbReference>
<evidence type="ECO:0000256" key="5">
    <source>
        <dbReference type="PIRNR" id="PIRNR017302"/>
    </source>
</evidence>
<proteinExistence type="inferred from homology"/>
<feature type="compositionally biased region" description="Basic and acidic residues" evidence="6">
    <location>
        <begin position="260"/>
        <end position="311"/>
    </location>
</feature>
<feature type="compositionally biased region" description="Basic residues" evidence="6">
    <location>
        <begin position="374"/>
        <end position="385"/>
    </location>
</feature>
<dbReference type="GO" id="GO:0008097">
    <property type="term" value="F:5S rRNA binding"/>
    <property type="evidence" value="ECO:0007669"/>
    <property type="project" value="TreeGrafter"/>
</dbReference>
<comment type="subcellular location">
    <subcellularLocation>
        <location evidence="5">Nucleus</location>
        <location evidence="5">Nucleolus</location>
    </subcellularLocation>
    <subcellularLocation>
        <location evidence="5">Nucleus</location>
        <location evidence="5">Nucleoplasm</location>
    </subcellularLocation>
</comment>
<evidence type="ECO:0000313" key="7">
    <source>
        <dbReference type="EMBL" id="CAE0442286.1"/>
    </source>
</evidence>
<dbReference type="AlphaFoldDB" id="A0A7S3PKG7"/>
<feature type="region of interest" description="Disordered" evidence="6">
    <location>
        <begin position="82"/>
        <end position="311"/>
    </location>
</feature>
<evidence type="ECO:0000256" key="2">
    <source>
        <dbReference type="ARBA" id="ARBA00018339"/>
    </source>
</evidence>
<evidence type="ECO:0000256" key="3">
    <source>
        <dbReference type="ARBA" id="ARBA00022517"/>
    </source>
</evidence>
<dbReference type="GO" id="GO:0005730">
    <property type="term" value="C:nucleolus"/>
    <property type="evidence" value="ECO:0007669"/>
    <property type="project" value="UniProtKB-SubCell"/>
</dbReference>
<accession>A0A7S3PKG7</accession>
<dbReference type="PANTHER" id="PTHR14211">
    <property type="entry name" value="GLIOMA SUPPRESSOR CANDIDATE REGION GENE 2"/>
    <property type="match status" value="1"/>
</dbReference>
<comment type="function">
    <text evidence="5">May play a role in ribosome biogenesis.</text>
</comment>
<reference evidence="7" key="1">
    <citation type="submission" date="2021-01" db="EMBL/GenBank/DDBJ databases">
        <authorList>
            <person name="Corre E."/>
            <person name="Pelletier E."/>
            <person name="Niang G."/>
            <person name="Scheremetjew M."/>
            <person name="Finn R."/>
            <person name="Kale V."/>
            <person name="Holt S."/>
            <person name="Cochrane G."/>
            <person name="Meng A."/>
            <person name="Brown T."/>
            <person name="Cohen L."/>
        </authorList>
    </citation>
    <scope>NUCLEOTIDE SEQUENCE</scope>
    <source>
        <strain evidence="7">GSBS06</strain>
    </source>
</reference>
<dbReference type="PIRSF" id="PIRSF017302">
    <property type="entry name" value="Gltscr2"/>
    <property type="match status" value="1"/>
</dbReference>
<feature type="compositionally biased region" description="Basic and acidic residues" evidence="6">
    <location>
        <begin position="235"/>
        <end position="249"/>
    </location>
</feature>
<evidence type="ECO:0000256" key="6">
    <source>
        <dbReference type="SAM" id="MobiDB-lite"/>
    </source>
</evidence>
<organism evidence="7">
    <name type="scientific">Aplanochytrium stocchinoi</name>
    <dbReference type="NCBI Taxonomy" id="215587"/>
    <lineage>
        <taxon>Eukaryota</taxon>
        <taxon>Sar</taxon>
        <taxon>Stramenopiles</taxon>
        <taxon>Bigyra</taxon>
        <taxon>Labyrinthulomycetes</taxon>
        <taxon>Thraustochytrida</taxon>
        <taxon>Thraustochytriidae</taxon>
        <taxon>Aplanochytrium</taxon>
    </lineage>
</organism>
<feature type="region of interest" description="Disordered" evidence="6">
    <location>
        <begin position="355"/>
        <end position="418"/>
    </location>
</feature>
<dbReference type="GO" id="GO:0005654">
    <property type="term" value="C:nucleoplasm"/>
    <property type="evidence" value="ECO:0007669"/>
    <property type="project" value="UniProtKB-SubCell"/>
</dbReference>
<name>A0A7S3PKG7_9STRA</name>
<dbReference type="GO" id="GO:0006364">
    <property type="term" value="P:rRNA processing"/>
    <property type="evidence" value="ECO:0007669"/>
    <property type="project" value="TreeGrafter"/>
</dbReference>
<gene>
    <name evidence="7" type="ORF">ASTO00021_LOCUS12397</name>
</gene>
<feature type="compositionally biased region" description="Polar residues" evidence="6">
    <location>
        <begin position="401"/>
        <end position="410"/>
    </location>
</feature>
<feature type="compositionally biased region" description="Basic and acidic residues" evidence="6">
    <location>
        <begin position="92"/>
        <end position="107"/>
    </location>
</feature>
<dbReference type="GO" id="GO:0000027">
    <property type="term" value="P:ribosomal large subunit assembly"/>
    <property type="evidence" value="ECO:0007669"/>
    <property type="project" value="TreeGrafter"/>
</dbReference>
<dbReference type="InterPro" id="IPR011687">
    <property type="entry name" value="Nop53/GLTSCR2"/>
</dbReference>
<dbReference type="PANTHER" id="PTHR14211:SF7">
    <property type="entry name" value="RIBOSOME BIOGENESIS PROTEIN NOP53"/>
    <property type="match status" value="1"/>
</dbReference>
<keyword evidence="3 5" id="KW-0690">Ribosome biogenesis</keyword>
<comment type="similarity">
    <text evidence="1 5">Belongs to the NOP53 family.</text>
</comment>
<dbReference type="EMBL" id="HBIN01016320">
    <property type="protein sequence ID" value="CAE0442286.1"/>
    <property type="molecule type" value="Transcribed_RNA"/>
</dbReference>
<keyword evidence="4 5" id="KW-0539">Nucleus</keyword>
<evidence type="ECO:0000256" key="1">
    <source>
        <dbReference type="ARBA" id="ARBA00008838"/>
    </source>
</evidence>
<feature type="compositionally biased region" description="Basic and acidic residues" evidence="6">
    <location>
        <begin position="173"/>
        <end position="190"/>
    </location>
</feature>
<sequence>MAPRRKRAKSGTKRKKKPSKYSGKTLDNELREALGGAAAKLQQKTDDVLFFTDTQVNSAPTTRRTLIRRAYLEKKRRREVVGKIIPKTSPQEQKKIDRIKKAAKTETEVDSGTAGDEPLYDIWATESPAKKIKQQADPYCQPALPDEKKIKHQPRSKFDPVQICHPGGSYNPSRKDHSEGLEQLVKSEQKRRAKMHSKVTKLFERFEKEDEEEEEQKNEEDDEDEKGENEEEEQKEGNENKNKVSESKLSRTQRNKKKRLIEAERERDRKQKEKQFKIELHNINELAKKVRQEEAKKEESRKEKAKMLKEKEENAKPVIKVNGKIVPQATPIEVVLPSQLSDNLRRMVPHGGLVSDRFKSMQGRNLVDTGNLNRQRKKPRGRKKAVTQGEPFFKEKLVNTPKGTKSTPKTAKSKNTEN</sequence>
<evidence type="ECO:0000256" key="4">
    <source>
        <dbReference type="ARBA" id="ARBA00023242"/>
    </source>
</evidence>